<dbReference type="AlphaFoldDB" id="A0A9Q1AY75"/>
<reference evidence="2" key="1">
    <citation type="journal article" date="2023" name="DNA Res.">
        <title>Chromosome-level genome assembly of Phrynocephalus forsythii using third-generation DNA sequencing and Hi-C analysis.</title>
        <authorList>
            <person name="Qi Y."/>
            <person name="Zhao W."/>
            <person name="Zhao Y."/>
            <person name="Niu C."/>
            <person name="Cao S."/>
            <person name="Zhang Y."/>
        </authorList>
    </citation>
    <scope>NUCLEOTIDE SEQUENCE</scope>
    <source>
        <tissue evidence="2">Muscle</tissue>
    </source>
</reference>
<protein>
    <submittedName>
        <fullName evidence="2">Uncharacterized protein</fullName>
    </submittedName>
</protein>
<dbReference type="Proteomes" id="UP001142489">
    <property type="component" value="Unassembled WGS sequence"/>
</dbReference>
<evidence type="ECO:0000256" key="1">
    <source>
        <dbReference type="SAM" id="MobiDB-lite"/>
    </source>
</evidence>
<organism evidence="2 3">
    <name type="scientific">Phrynocephalus forsythii</name>
    <dbReference type="NCBI Taxonomy" id="171643"/>
    <lineage>
        <taxon>Eukaryota</taxon>
        <taxon>Metazoa</taxon>
        <taxon>Chordata</taxon>
        <taxon>Craniata</taxon>
        <taxon>Vertebrata</taxon>
        <taxon>Euteleostomi</taxon>
        <taxon>Lepidosauria</taxon>
        <taxon>Squamata</taxon>
        <taxon>Bifurcata</taxon>
        <taxon>Unidentata</taxon>
        <taxon>Episquamata</taxon>
        <taxon>Toxicofera</taxon>
        <taxon>Iguania</taxon>
        <taxon>Acrodonta</taxon>
        <taxon>Agamidae</taxon>
        <taxon>Agaminae</taxon>
        <taxon>Phrynocephalus</taxon>
    </lineage>
</organism>
<sequence>MVAFVPPSPRRQQQQQQQQAAAAAFSPDWTELELDEAEPRRWRTTPEGAAFPKPYTDFRPKVCIASGEVSQAQIGEVSEQIGAYS</sequence>
<feature type="region of interest" description="Disordered" evidence="1">
    <location>
        <begin position="1"/>
        <end position="54"/>
    </location>
</feature>
<dbReference type="EMBL" id="JAPFRF010000010">
    <property type="protein sequence ID" value="KAJ7320169.1"/>
    <property type="molecule type" value="Genomic_DNA"/>
</dbReference>
<comment type="caution">
    <text evidence="2">The sequence shown here is derived from an EMBL/GenBank/DDBJ whole genome shotgun (WGS) entry which is preliminary data.</text>
</comment>
<name>A0A9Q1AY75_9SAUR</name>
<keyword evidence="3" id="KW-1185">Reference proteome</keyword>
<evidence type="ECO:0000313" key="3">
    <source>
        <dbReference type="Proteomes" id="UP001142489"/>
    </source>
</evidence>
<feature type="compositionally biased region" description="Low complexity" evidence="1">
    <location>
        <begin position="12"/>
        <end position="24"/>
    </location>
</feature>
<accession>A0A9Q1AY75</accession>
<evidence type="ECO:0000313" key="2">
    <source>
        <dbReference type="EMBL" id="KAJ7320169.1"/>
    </source>
</evidence>
<gene>
    <name evidence="2" type="ORF">JRQ81_019680</name>
</gene>
<proteinExistence type="predicted"/>